<dbReference type="AlphaFoldDB" id="A0A9P5NAY9"/>
<evidence type="ECO:0000256" key="20">
    <source>
        <dbReference type="RuleBase" id="RU003968"/>
    </source>
</evidence>
<keyword evidence="7 20" id="KW-0285">Flavoprotein</keyword>
<evidence type="ECO:0000256" key="4">
    <source>
        <dbReference type="ARBA" id="ARBA00011245"/>
    </source>
</evidence>
<protein>
    <recommendedName>
        <fullName evidence="5">pyranose dehydrogenase (acceptor)</fullName>
        <ecNumber evidence="5">1.1.99.29</ecNumber>
    </recommendedName>
</protein>
<feature type="binding site" evidence="19">
    <location>
        <position position="244"/>
    </location>
    <ligand>
        <name>FAD</name>
        <dbReference type="ChEBI" id="CHEBI:57692"/>
    </ligand>
</feature>
<evidence type="ECO:0000256" key="1">
    <source>
        <dbReference type="ARBA" id="ARBA00001974"/>
    </source>
</evidence>
<proteinExistence type="inferred from homology"/>
<dbReference type="InterPro" id="IPR036188">
    <property type="entry name" value="FAD/NAD-bd_sf"/>
</dbReference>
<evidence type="ECO:0000256" key="19">
    <source>
        <dbReference type="PIRSR" id="PIRSR000137-2"/>
    </source>
</evidence>
<comment type="similarity">
    <text evidence="3 20">Belongs to the GMC oxidoreductase family.</text>
</comment>
<comment type="catalytic activity">
    <reaction evidence="15">
        <text>pyranose + acceptor = pyranos-3-ulose + reduced acceptor.</text>
        <dbReference type="EC" id="1.1.99.29"/>
    </reaction>
</comment>
<dbReference type="InterPro" id="IPR012132">
    <property type="entry name" value="GMC_OxRdtase"/>
</dbReference>
<evidence type="ECO:0000256" key="8">
    <source>
        <dbReference type="ARBA" id="ARBA00022729"/>
    </source>
</evidence>
<dbReference type="PANTHER" id="PTHR11552">
    <property type="entry name" value="GLUCOSE-METHANOL-CHOLINE GMC OXIDOREDUCTASE"/>
    <property type="match status" value="1"/>
</dbReference>
<dbReference type="InterPro" id="IPR000172">
    <property type="entry name" value="GMC_OxRdtase_N"/>
</dbReference>
<evidence type="ECO:0000256" key="16">
    <source>
        <dbReference type="ARBA" id="ARBA00034050"/>
    </source>
</evidence>
<sequence length="602" mass="65873">MPFATVEDVAQRSFDYVVIGGGTAGLPAAVRLSEDPSVSILVLEAGHVDILGDFKIDVPAQFGHTLGDPRYDWAFMTVQQKNLNDNQVLWSRGKGLGGTSAMNFYYWSKPPAADIDSFEKLGNPGWNWAEYKKYSNKSESVHLPAKEQTDLYPHIFTDESCGKSGPIQVVIPPHLHKEDLVFQETMVNKGLKLINDPYSGNITGTWIGASNLDPRTWKRSYAATAYLLPNIHRPNLNVLTSALVSRILFKEAKGNEDRTAETVAFIYDGKAYIVNVKKEVILSAGGIKSPHILELSGIGQPEVISKIGVDVVVDLPGVGENVQEHTLVSLPFELPPGHESLDLLLDPSYAAKAKELHALGQGLYRTGIASVAFFPLSATQYEGTSSLIDTLEADVDAKGQAGNLPPGLEEQLRLQIAALRDDTIPDCEVILFPAYYFPNAPPEKGKCYVTPIVCLNHPISRGTIHAESKDPTVPPVCDPHYFESDVDLEIMVQMVKFIRGLKEVEPWKSGMVKEAFPLSNRDSDDDIRGESGTIFHTAGSCSMLPRDKRGVVDPKLKVYGTTNLRIADISILPLQIAAHTQATAYMIGEKVADIVKAENAEI</sequence>
<comment type="catalytic activity">
    <reaction evidence="16">
        <text>a pyranoside + acceptor = a pyranosid-3-ulose + reduced acceptor.</text>
        <dbReference type="EC" id="1.1.99.29"/>
    </reaction>
</comment>
<evidence type="ECO:0000313" key="23">
    <source>
        <dbReference type="Proteomes" id="UP000724874"/>
    </source>
</evidence>
<feature type="active site" description="Proton donor" evidence="18">
    <location>
        <position position="536"/>
    </location>
</feature>
<dbReference type="SUPFAM" id="SSF51905">
    <property type="entry name" value="FAD/NAD(P)-binding domain"/>
    <property type="match status" value="1"/>
</dbReference>
<dbReference type="GO" id="GO:0050660">
    <property type="term" value="F:flavin adenine dinucleotide binding"/>
    <property type="evidence" value="ECO:0007669"/>
    <property type="project" value="InterPro"/>
</dbReference>
<dbReference type="PROSITE" id="PS00623">
    <property type="entry name" value="GMC_OXRED_1"/>
    <property type="match status" value="1"/>
</dbReference>
<accession>A0A9P5NAY9</accession>
<keyword evidence="9 19" id="KW-0274">FAD</keyword>
<dbReference type="OrthoDB" id="269227at2759"/>
<keyword evidence="11" id="KW-0325">Glycoprotein</keyword>
<dbReference type="Proteomes" id="UP000724874">
    <property type="component" value="Unassembled WGS sequence"/>
</dbReference>
<name>A0A9P5NAY9_GYMJU</name>
<evidence type="ECO:0000256" key="15">
    <source>
        <dbReference type="ARBA" id="ARBA00034029"/>
    </source>
</evidence>
<comment type="subcellular location">
    <subcellularLocation>
        <location evidence="2">Secreted</location>
    </subcellularLocation>
</comment>
<evidence type="ECO:0000256" key="13">
    <source>
        <dbReference type="ARBA" id="ARBA00033986"/>
    </source>
</evidence>
<comment type="function">
    <text evidence="12">Catalyzes the single-oxidation or sequential double oxidation reaction of carbohydrates primarily at carbon-2 and/or carbon-3 with the concomitant reduction of the flavin. The enzyme exhibits a broad sugar substrate specificity, oxidizing different aldopyranoses to the corresponding C-1, C-2, C-3 or C-1,2, C-2,3 and C-3,4 (di)dehydro sugars with substrate-specific regioselectivity. Accepts only a narrow range of electron acceptors such as substituted benzoquinones and complexed metal ions and reacts extremely slowly with O(2) as acceptor. May play a role in the natural recycling of plant matter by oxidizing all major monosaccharides in lignocellulose and by reducing quinone compounds or reactive radical species generated during lignin depolymerization.</text>
</comment>
<dbReference type="PIRSF" id="PIRSF000137">
    <property type="entry name" value="Alcohol_oxidase"/>
    <property type="match status" value="1"/>
</dbReference>
<comment type="catalytic activity">
    <reaction evidence="13">
        <text>pyranose + acceptor = pyranos-2-ulose + reduced acceptor.</text>
        <dbReference type="EC" id="1.1.99.29"/>
    </reaction>
</comment>
<organism evidence="22 23">
    <name type="scientific">Gymnopilus junonius</name>
    <name type="common">Spectacular rustgill mushroom</name>
    <name type="synonym">Gymnopilus spectabilis subsp. junonius</name>
    <dbReference type="NCBI Taxonomy" id="109634"/>
    <lineage>
        <taxon>Eukaryota</taxon>
        <taxon>Fungi</taxon>
        <taxon>Dikarya</taxon>
        <taxon>Basidiomycota</taxon>
        <taxon>Agaricomycotina</taxon>
        <taxon>Agaricomycetes</taxon>
        <taxon>Agaricomycetidae</taxon>
        <taxon>Agaricales</taxon>
        <taxon>Agaricineae</taxon>
        <taxon>Hymenogastraceae</taxon>
        <taxon>Gymnopilus</taxon>
    </lineage>
</organism>
<keyword evidence="6" id="KW-0964">Secreted</keyword>
<dbReference type="Gene3D" id="3.50.50.60">
    <property type="entry name" value="FAD/NAD(P)-binding domain"/>
    <property type="match status" value="1"/>
</dbReference>
<comment type="catalytic activity">
    <reaction evidence="17">
        <text>a pyranoside + acceptor = a pyranosid-3,4-diulose + reduced acceptor.</text>
        <dbReference type="EC" id="1.1.99.29"/>
    </reaction>
</comment>
<dbReference type="Gene3D" id="3.30.560.10">
    <property type="entry name" value="Glucose Oxidase, domain 3"/>
    <property type="match status" value="1"/>
</dbReference>
<reference evidence="22" key="1">
    <citation type="submission" date="2020-11" db="EMBL/GenBank/DDBJ databases">
        <authorList>
            <consortium name="DOE Joint Genome Institute"/>
            <person name="Ahrendt S."/>
            <person name="Riley R."/>
            <person name="Andreopoulos W."/>
            <person name="LaButti K."/>
            <person name="Pangilinan J."/>
            <person name="Ruiz-duenas F.J."/>
            <person name="Barrasa J.M."/>
            <person name="Sanchez-Garcia M."/>
            <person name="Camarero S."/>
            <person name="Miyauchi S."/>
            <person name="Serrano A."/>
            <person name="Linde D."/>
            <person name="Babiker R."/>
            <person name="Drula E."/>
            <person name="Ayuso-Fernandez I."/>
            <person name="Pacheco R."/>
            <person name="Padilla G."/>
            <person name="Ferreira P."/>
            <person name="Barriuso J."/>
            <person name="Kellner H."/>
            <person name="Castanera R."/>
            <person name="Alfaro M."/>
            <person name="Ramirez L."/>
            <person name="Pisabarro A.G."/>
            <person name="Kuo A."/>
            <person name="Tritt A."/>
            <person name="Lipzen A."/>
            <person name="He G."/>
            <person name="Yan M."/>
            <person name="Ng V."/>
            <person name="Cullen D."/>
            <person name="Martin F."/>
            <person name="Rosso M.-N."/>
            <person name="Henrissat B."/>
            <person name="Hibbett D."/>
            <person name="Martinez A.T."/>
            <person name="Grigoriev I.V."/>
        </authorList>
    </citation>
    <scope>NUCLEOTIDE SEQUENCE</scope>
    <source>
        <strain evidence="22">AH 44721</strain>
    </source>
</reference>
<evidence type="ECO:0000256" key="11">
    <source>
        <dbReference type="ARBA" id="ARBA00023180"/>
    </source>
</evidence>
<dbReference type="SUPFAM" id="SSF54373">
    <property type="entry name" value="FAD-linked reductases, C-terminal domain"/>
    <property type="match status" value="1"/>
</dbReference>
<evidence type="ECO:0000256" key="9">
    <source>
        <dbReference type="ARBA" id="ARBA00022827"/>
    </source>
</evidence>
<evidence type="ECO:0000256" key="5">
    <source>
        <dbReference type="ARBA" id="ARBA00013177"/>
    </source>
</evidence>
<evidence type="ECO:0000256" key="14">
    <source>
        <dbReference type="ARBA" id="ARBA00034010"/>
    </source>
</evidence>
<evidence type="ECO:0000256" key="3">
    <source>
        <dbReference type="ARBA" id="ARBA00010790"/>
    </source>
</evidence>
<dbReference type="EC" id="1.1.99.29" evidence="5"/>
<keyword evidence="8" id="KW-0732">Signal</keyword>
<dbReference type="InterPro" id="IPR007867">
    <property type="entry name" value="GMC_OxRtase_C"/>
</dbReference>
<evidence type="ECO:0000256" key="6">
    <source>
        <dbReference type="ARBA" id="ARBA00022525"/>
    </source>
</evidence>
<dbReference type="PANTHER" id="PTHR11552:SF201">
    <property type="entry name" value="GLUCOSE-METHANOL-CHOLINE OXIDOREDUCTASE N-TERMINAL DOMAIN-CONTAINING PROTEIN"/>
    <property type="match status" value="1"/>
</dbReference>
<feature type="domain" description="Glucose-methanol-choline oxidoreductase N-terminal" evidence="21">
    <location>
        <begin position="93"/>
        <end position="116"/>
    </location>
</feature>
<comment type="caution">
    <text evidence="22">The sequence shown here is derived from an EMBL/GenBank/DDBJ whole genome shotgun (WGS) entry which is preliminary data.</text>
</comment>
<keyword evidence="10" id="KW-0560">Oxidoreductase</keyword>
<feature type="active site" description="Proton acceptor" evidence="18">
    <location>
        <position position="579"/>
    </location>
</feature>
<evidence type="ECO:0000256" key="17">
    <source>
        <dbReference type="ARBA" id="ARBA00034059"/>
    </source>
</evidence>
<evidence type="ECO:0000256" key="10">
    <source>
        <dbReference type="ARBA" id="ARBA00023002"/>
    </source>
</evidence>
<comment type="cofactor">
    <cofactor evidence="1 19">
        <name>FAD</name>
        <dbReference type="ChEBI" id="CHEBI:57692"/>
    </cofactor>
</comment>
<dbReference type="EMBL" id="JADNYJ010000255">
    <property type="protein sequence ID" value="KAF8872799.1"/>
    <property type="molecule type" value="Genomic_DNA"/>
</dbReference>
<evidence type="ECO:0000259" key="21">
    <source>
        <dbReference type="PROSITE" id="PS00623"/>
    </source>
</evidence>
<gene>
    <name evidence="22" type="ORF">CPB84DRAFT_1854292</name>
</gene>
<dbReference type="Pfam" id="PF05199">
    <property type="entry name" value="GMC_oxred_C"/>
    <property type="match status" value="1"/>
</dbReference>
<dbReference type="GO" id="GO:0005576">
    <property type="term" value="C:extracellular region"/>
    <property type="evidence" value="ECO:0007669"/>
    <property type="project" value="UniProtKB-SubCell"/>
</dbReference>
<evidence type="ECO:0000313" key="22">
    <source>
        <dbReference type="EMBL" id="KAF8872799.1"/>
    </source>
</evidence>
<comment type="catalytic activity">
    <reaction evidence="14">
        <text>pyranose + acceptor = pyranos-2,3-diulose + reduced acceptor.</text>
        <dbReference type="EC" id="1.1.99.29"/>
    </reaction>
</comment>
<comment type="subunit">
    <text evidence="4">Monomer.</text>
</comment>
<feature type="binding site" evidence="19">
    <location>
        <position position="99"/>
    </location>
    <ligand>
        <name>FAD</name>
        <dbReference type="ChEBI" id="CHEBI:57692"/>
    </ligand>
</feature>
<evidence type="ECO:0000256" key="12">
    <source>
        <dbReference type="ARBA" id="ARBA00024699"/>
    </source>
</evidence>
<evidence type="ECO:0000256" key="18">
    <source>
        <dbReference type="PIRSR" id="PIRSR000137-1"/>
    </source>
</evidence>
<keyword evidence="23" id="KW-1185">Reference proteome</keyword>
<dbReference type="Pfam" id="PF00732">
    <property type="entry name" value="GMC_oxred_N"/>
    <property type="match status" value="1"/>
</dbReference>
<evidence type="ECO:0000256" key="2">
    <source>
        <dbReference type="ARBA" id="ARBA00004613"/>
    </source>
</evidence>
<evidence type="ECO:0000256" key="7">
    <source>
        <dbReference type="ARBA" id="ARBA00022630"/>
    </source>
</evidence>
<dbReference type="GO" id="GO:0033718">
    <property type="term" value="F:pyranose dehydrogenase (acceptor) activity"/>
    <property type="evidence" value="ECO:0007669"/>
    <property type="project" value="UniProtKB-EC"/>
</dbReference>